<dbReference type="Pfam" id="PF00874">
    <property type="entry name" value="PRD"/>
    <property type="match status" value="1"/>
</dbReference>
<feature type="domain" description="PRD" evidence="1">
    <location>
        <begin position="17"/>
        <end position="125"/>
    </location>
</feature>
<evidence type="ECO:0000313" key="3">
    <source>
        <dbReference type="Proteomes" id="UP001595997"/>
    </source>
</evidence>
<accession>A0ABV9A629</accession>
<dbReference type="InterPro" id="IPR036634">
    <property type="entry name" value="PRD_sf"/>
</dbReference>
<dbReference type="EMBL" id="JBHSFH010000004">
    <property type="protein sequence ID" value="MFC4493998.1"/>
    <property type="molecule type" value="Genomic_DNA"/>
</dbReference>
<dbReference type="InterPro" id="IPR011608">
    <property type="entry name" value="PRD"/>
</dbReference>
<protein>
    <submittedName>
        <fullName evidence="2">PRD domain-containing protein</fullName>
    </submittedName>
</protein>
<proteinExistence type="predicted"/>
<evidence type="ECO:0000259" key="1">
    <source>
        <dbReference type="PROSITE" id="PS51372"/>
    </source>
</evidence>
<dbReference type="PROSITE" id="PS51372">
    <property type="entry name" value="PRD_2"/>
    <property type="match status" value="1"/>
</dbReference>
<reference evidence="3" key="1">
    <citation type="journal article" date="2019" name="Int. J. Syst. Evol. Microbiol.">
        <title>The Global Catalogue of Microorganisms (GCM) 10K type strain sequencing project: providing services to taxonomists for standard genome sequencing and annotation.</title>
        <authorList>
            <consortium name="The Broad Institute Genomics Platform"/>
            <consortium name="The Broad Institute Genome Sequencing Center for Infectious Disease"/>
            <person name="Wu L."/>
            <person name="Ma J."/>
        </authorList>
    </citation>
    <scope>NUCLEOTIDE SEQUENCE [LARGE SCALE GENOMIC DNA]</scope>
    <source>
        <strain evidence="3">CGMCC 4.7357</strain>
    </source>
</reference>
<dbReference type="RefSeq" id="WP_386444165.1">
    <property type="nucleotide sequence ID" value="NZ_JBHSFH010000004.1"/>
</dbReference>
<dbReference type="SUPFAM" id="SSF63520">
    <property type="entry name" value="PTS-regulatory domain, PRD"/>
    <property type="match status" value="1"/>
</dbReference>
<comment type="caution">
    <text evidence="2">The sequence shown here is derived from an EMBL/GenBank/DDBJ whole genome shotgun (WGS) entry which is preliminary data.</text>
</comment>
<keyword evidence="3" id="KW-1185">Reference proteome</keyword>
<evidence type="ECO:0000313" key="2">
    <source>
        <dbReference type="EMBL" id="MFC4493998.1"/>
    </source>
</evidence>
<sequence length="134" mass="14305">MEEKLALRIRLFRESGQVRADVADFVRVELEALAEEGRSVTEETAGMLTSHLMMALNRAQNGESIEESPAEGDIAAELAEVPAAVEAAQQITARAERTLGASLPSSEVGFLALHLAVLDRRSPVGQAAPEHTDG</sequence>
<gene>
    <name evidence="2" type="ORF">ACFPA8_07615</name>
</gene>
<dbReference type="Proteomes" id="UP001595997">
    <property type="component" value="Unassembled WGS sequence"/>
</dbReference>
<name>A0ABV9A629_9ACTN</name>
<organism evidence="2 3">
    <name type="scientific">Streptomyces ovatisporus</name>
    <dbReference type="NCBI Taxonomy" id="1128682"/>
    <lineage>
        <taxon>Bacteria</taxon>
        <taxon>Bacillati</taxon>
        <taxon>Actinomycetota</taxon>
        <taxon>Actinomycetes</taxon>
        <taxon>Kitasatosporales</taxon>
        <taxon>Streptomycetaceae</taxon>
        <taxon>Streptomyces</taxon>
    </lineage>
</organism>
<dbReference type="Gene3D" id="1.10.1790.10">
    <property type="entry name" value="PRD domain"/>
    <property type="match status" value="1"/>
</dbReference>